<evidence type="ECO:0000313" key="1">
    <source>
        <dbReference type="EMBL" id="KAA3473073.1"/>
    </source>
</evidence>
<sequence>MAEVTMRYFENIFSSKGVGNLEYIRSGIEVCILDRMNQGLIEKYTKEEIIIALKSMGPTKAFRSDGFSTLFFQKYWHIVGQEVGDFYLDILNEGGPFDGVNMTNIVLIPKVASSTNLKNFCPINLCIPKVHLCQEDLLWIMFY</sequence>
<keyword evidence="1" id="KW-0808">Transferase</keyword>
<organism evidence="1 2">
    <name type="scientific">Gossypium australe</name>
    <dbReference type="NCBI Taxonomy" id="47621"/>
    <lineage>
        <taxon>Eukaryota</taxon>
        <taxon>Viridiplantae</taxon>
        <taxon>Streptophyta</taxon>
        <taxon>Embryophyta</taxon>
        <taxon>Tracheophyta</taxon>
        <taxon>Spermatophyta</taxon>
        <taxon>Magnoliopsida</taxon>
        <taxon>eudicotyledons</taxon>
        <taxon>Gunneridae</taxon>
        <taxon>Pentapetalae</taxon>
        <taxon>rosids</taxon>
        <taxon>malvids</taxon>
        <taxon>Malvales</taxon>
        <taxon>Malvaceae</taxon>
        <taxon>Malvoideae</taxon>
        <taxon>Gossypium</taxon>
    </lineage>
</organism>
<comment type="caution">
    <text evidence="1">The sequence shown here is derived from an EMBL/GenBank/DDBJ whole genome shotgun (WGS) entry which is preliminary data.</text>
</comment>
<gene>
    <name evidence="1" type="ORF">EPI10_023481</name>
</gene>
<dbReference type="Proteomes" id="UP000325315">
    <property type="component" value="Unassembled WGS sequence"/>
</dbReference>
<dbReference type="EMBL" id="SMMG02000005">
    <property type="protein sequence ID" value="KAA3473073.1"/>
    <property type="molecule type" value="Genomic_DNA"/>
</dbReference>
<dbReference type="OrthoDB" id="997823at2759"/>
<proteinExistence type="predicted"/>
<dbReference type="AlphaFoldDB" id="A0A5B6VVE6"/>
<name>A0A5B6VVE6_9ROSI</name>
<evidence type="ECO:0000313" key="2">
    <source>
        <dbReference type="Proteomes" id="UP000325315"/>
    </source>
</evidence>
<protein>
    <submittedName>
        <fullName evidence="1">Reverse transcriptase</fullName>
    </submittedName>
</protein>
<keyword evidence="2" id="KW-1185">Reference proteome</keyword>
<reference evidence="2" key="1">
    <citation type="journal article" date="2019" name="Plant Biotechnol. J.">
        <title>Genome sequencing of the Australian wild diploid species Gossypium australe highlights disease resistance and delayed gland morphogenesis.</title>
        <authorList>
            <person name="Cai Y."/>
            <person name="Cai X."/>
            <person name="Wang Q."/>
            <person name="Wang P."/>
            <person name="Zhang Y."/>
            <person name="Cai C."/>
            <person name="Xu Y."/>
            <person name="Wang K."/>
            <person name="Zhou Z."/>
            <person name="Wang C."/>
            <person name="Geng S."/>
            <person name="Li B."/>
            <person name="Dong Q."/>
            <person name="Hou Y."/>
            <person name="Wang H."/>
            <person name="Ai P."/>
            <person name="Liu Z."/>
            <person name="Yi F."/>
            <person name="Sun M."/>
            <person name="An G."/>
            <person name="Cheng J."/>
            <person name="Zhang Y."/>
            <person name="Shi Q."/>
            <person name="Xie Y."/>
            <person name="Shi X."/>
            <person name="Chang Y."/>
            <person name="Huang F."/>
            <person name="Chen Y."/>
            <person name="Hong S."/>
            <person name="Mi L."/>
            <person name="Sun Q."/>
            <person name="Zhang L."/>
            <person name="Zhou B."/>
            <person name="Peng R."/>
            <person name="Zhang X."/>
            <person name="Liu F."/>
        </authorList>
    </citation>
    <scope>NUCLEOTIDE SEQUENCE [LARGE SCALE GENOMIC DNA]</scope>
    <source>
        <strain evidence="2">cv. PA1801</strain>
    </source>
</reference>
<accession>A0A5B6VVE6</accession>
<keyword evidence="1" id="KW-0548">Nucleotidyltransferase</keyword>
<dbReference type="GO" id="GO:0003964">
    <property type="term" value="F:RNA-directed DNA polymerase activity"/>
    <property type="evidence" value="ECO:0007669"/>
    <property type="project" value="UniProtKB-KW"/>
</dbReference>
<keyword evidence="1" id="KW-0695">RNA-directed DNA polymerase</keyword>